<keyword evidence="2" id="KW-1185">Reference proteome</keyword>
<organism evidence="1 2">
    <name type="scientific">Coniosporium uncinatum</name>
    <dbReference type="NCBI Taxonomy" id="93489"/>
    <lineage>
        <taxon>Eukaryota</taxon>
        <taxon>Fungi</taxon>
        <taxon>Dikarya</taxon>
        <taxon>Ascomycota</taxon>
        <taxon>Pezizomycotina</taxon>
        <taxon>Dothideomycetes</taxon>
        <taxon>Dothideomycetes incertae sedis</taxon>
        <taxon>Coniosporium</taxon>
    </lineage>
</organism>
<gene>
    <name evidence="1" type="ORF">LTS18_004706</name>
</gene>
<reference evidence="1" key="1">
    <citation type="submission" date="2024-09" db="EMBL/GenBank/DDBJ databases">
        <title>Black Yeasts Isolated from many extreme environments.</title>
        <authorList>
            <person name="Coleine C."/>
            <person name="Stajich J.E."/>
            <person name="Selbmann L."/>
        </authorList>
    </citation>
    <scope>NUCLEOTIDE SEQUENCE</scope>
    <source>
        <strain evidence="1">CCFEE 5737</strain>
    </source>
</reference>
<protein>
    <submittedName>
        <fullName evidence="1">Uncharacterized protein</fullName>
    </submittedName>
</protein>
<accession>A0ACC3DBN5</accession>
<dbReference type="EMBL" id="JAWDJW010006444">
    <property type="protein sequence ID" value="KAK3064705.1"/>
    <property type="molecule type" value="Genomic_DNA"/>
</dbReference>
<sequence>MPGLIAPKTEIDSKKDVEGGVPPGVKPENSSLRPSPLNHGSSSQPLMTPCGMNEVQNPMDASLSTLMASANISNGKEVKDCEVVFDPKVHLEYSPPTKKLTFEDFKMKKPQPASDVAGTPPFPILSPEGIKQYRKELFRDDVLDACGFSPNPGTVTIRGSARYSKFIHDLWTHPETLRIMSAALEVPVEVMMPLEIGHANVQGMGDTVAEMRKQITIELPEASSVKVELTEAQK</sequence>
<evidence type="ECO:0000313" key="2">
    <source>
        <dbReference type="Proteomes" id="UP001186974"/>
    </source>
</evidence>
<name>A0ACC3DBN5_9PEZI</name>
<dbReference type="Proteomes" id="UP001186974">
    <property type="component" value="Unassembled WGS sequence"/>
</dbReference>
<feature type="non-terminal residue" evidence="1">
    <location>
        <position position="234"/>
    </location>
</feature>
<proteinExistence type="predicted"/>
<comment type="caution">
    <text evidence="1">The sequence shown here is derived from an EMBL/GenBank/DDBJ whole genome shotgun (WGS) entry which is preliminary data.</text>
</comment>
<evidence type="ECO:0000313" key="1">
    <source>
        <dbReference type="EMBL" id="KAK3064705.1"/>
    </source>
</evidence>